<keyword evidence="5" id="KW-1185">Reference proteome</keyword>
<comment type="similarity">
    <text evidence="1">Belongs to the histone H2B family.</text>
</comment>
<dbReference type="AlphaFoldDB" id="A0A401PCJ4"/>
<dbReference type="InterPro" id="IPR007125">
    <property type="entry name" value="H2A/H2B/H3"/>
</dbReference>
<dbReference type="GO" id="GO:0003677">
    <property type="term" value="F:DNA binding"/>
    <property type="evidence" value="ECO:0007669"/>
    <property type="project" value="InterPro"/>
</dbReference>
<evidence type="ECO:0000259" key="3">
    <source>
        <dbReference type="Pfam" id="PF00125"/>
    </source>
</evidence>
<accession>A0A401PCJ4</accession>
<organism evidence="4 5">
    <name type="scientific">Scyliorhinus torazame</name>
    <name type="common">Cloudy catshark</name>
    <name type="synonym">Catulus torazame</name>
    <dbReference type="NCBI Taxonomy" id="75743"/>
    <lineage>
        <taxon>Eukaryota</taxon>
        <taxon>Metazoa</taxon>
        <taxon>Chordata</taxon>
        <taxon>Craniata</taxon>
        <taxon>Vertebrata</taxon>
        <taxon>Chondrichthyes</taxon>
        <taxon>Elasmobranchii</taxon>
        <taxon>Galeomorphii</taxon>
        <taxon>Galeoidea</taxon>
        <taxon>Carcharhiniformes</taxon>
        <taxon>Scyliorhinidae</taxon>
        <taxon>Scyliorhinus</taxon>
    </lineage>
</organism>
<evidence type="ECO:0000256" key="1">
    <source>
        <dbReference type="ARBA" id="ARBA00006846"/>
    </source>
</evidence>
<evidence type="ECO:0000313" key="4">
    <source>
        <dbReference type="EMBL" id="GCB70844.1"/>
    </source>
</evidence>
<dbReference type="InterPro" id="IPR000558">
    <property type="entry name" value="Histone_H2B"/>
</dbReference>
<dbReference type="Pfam" id="PF00125">
    <property type="entry name" value="Histone"/>
    <property type="match status" value="1"/>
</dbReference>
<dbReference type="Proteomes" id="UP000288216">
    <property type="component" value="Unassembled WGS sequence"/>
</dbReference>
<dbReference type="GO" id="GO:0005634">
    <property type="term" value="C:nucleus"/>
    <property type="evidence" value="ECO:0007669"/>
    <property type="project" value="UniProtKB-ARBA"/>
</dbReference>
<dbReference type="PRINTS" id="PR00621">
    <property type="entry name" value="HISTONEH2B"/>
</dbReference>
<reference evidence="4 5" key="1">
    <citation type="journal article" date="2018" name="Nat. Ecol. Evol.">
        <title>Shark genomes provide insights into elasmobranch evolution and the origin of vertebrates.</title>
        <authorList>
            <person name="Hara Y"/>
            <person name="Yamaguchi K"/>
            <person name="Onimaru K"/>
            <person name="Kadota M"/>
            <person name="Koyanagi M"/>
            <person name="Keeley SD"/>
            <person name="Tatsumi K"/>
            <person name="Tanaka K"/>
            <person name="Motone F"/>
            <person name="Kageyama Y"/>
            <person name="Nozu R"/>
            <person name="Adachi N"/>
            <person name="Nishimura O"/>
            <person name="Nakagawa R"/>
            <person name="Tanegashima C"/>
            <person name="Kiyatake I"/>
            <person name="Matsumoto R"/>
            <person name="Murakumo K"/>
            <person name="Nishida K"/>
            <person name="Terakita A"/>
            <person name="Kuratani S"/>
            <person name="Sato K"/>
            <person name="Hyodo S Kuraku.S."/>
        </authorList>
    </citation>
    <scope>NUCLEOTIDE SEQUENCE [LARGE SCALE GENOMIC DNA]</scope>
</reference>
<name>A0A401PCJ4_SCYTO</name>
<feature type="region of interest" description="Disordered" evidence="2">
    <location>
        <begin position="1"/>
        <end position="38"/>
    </location>
</feature>
<comment type="caution">
    <text evidence="4">The sequence shown here is derived from an EMBL/GenBank/DDBJ whole genome shotgun (WGS) entry which is preliminary data.</text>
</comment>
<dbReference type="GO" id="GO:0000786">
    <property type="term" value="C:nucleosome"/>
    <property type="evidence" value="ECO:0007669"/>
    <property type="project" value="InterPro"/>
</dbReference>
<dbReference type="GO" id="GO:0030527">
    <property type="term" value="F:structural constituent of chromatin"/>
    <property type="evidence" value="ECO:0007669"/>
    <property type="project" value="InterPro"/>
</dbReference>
<dbReference type="PANTHER" id="PTHR23428">
    <property type="entry name" value="HISTONE H2B"/>
    <property type="match status" value="1"/>
</dbReference>
<evidence type="ECO:0000313" key="5">
    <source>
        <dbReference type="Proteomes" id="UP000288216"/>
    </source>
</evidence>
<feature type="domain" description="Core Histone H2A/H2B/H3" evidence="3">
    <location>
        <begin position="24"/>
        <end position="96"/>
    </location>
</feature>
<evidence type="ECO:0000256" key="2">
    <source>
        <dbReference type="SAM" id="MobiDB-lite"/>
    </source>
</evidence>
<dbReference type="GO" id="GO:0046982">
    <property type="term" value="F:protein heterodimerization activity"/>
    <property type="evidence" value="ECO:0007669"/>
    <property type="project" value="InterPro"/>
</dbReference>
<dbReference type="Gene3D" id="1.10.20.10">
    <property type="entry name" value="Histone, subunit A"/>
    <property type="match status" value="1"/>
</dbReference>
<dbReference type="CDD" id="cd22910">
    <property type="entry name" value="HFD_H2B"/>
    <property type="match status" value="1"/>
</dbReference>
<dbReference type="InterPro" id="IPR009072">
    <property type="entry name" value="Histone-fold"/>
</dbReference>
<protein>
    <recommendedName>
        <fullName evidence="3">Core Histone H2A/H2B/H3 domain-containing protein</fullName>
    </recommendedName>
</protein>
<dbReference type="OMA" id="TTCACCC"/>
<gene>
    <name evidence="4" type="ORF">scyTo_0001387</name>
</gene>
<dbReference type="FunFam" id="1.10.20.10:FF:000043">
    <property type="entry name" value="Histone H2B"/>
    <property type="match status" value="1"/>
</dbReference>
<dbReference type="STRING" id="75743.A0A401PCJ4"/>
<dbReference type="EMBL" id="BFAA01000310">
    <property type="protein sequence ID" value="GCB70844.1"/>
    <property type="molecule type" value="Genomic_DNA"/>
</dbReference>
<dbReference type="SMART" id="SM00427">
    <property type="entry name" value="H2B"/>
    <property type="match status" value="1"/>
</dbReference>
<dbReference type="SUPFAM" id="SSF47113">
    <property type="entry name" value="Histone-fold"/>
    <property type="match status" value="1"/>
</dbReference>
<proteinExistence type="inferred from homology"/>
<dbReference type="OrthoDB" id="10036053at2759"/>
<sequence length="130" mass="14673">MMPEKKKQQIAKKGSMKAQKPIAKDDKKRRKSRKESYSIDIYKVTKQVHPDTSISSKATSTMNSFADDIFERIVGETSRLAHCNKRSTISSRETQTTCACCCPGNWPITPCRRGSKAVTTYTSSKQNYIT</sequence>